<evidence type="ECO:0000313" key="3">
    <source>
        <dbReference type="Proteomes" id="UP001218188"/>
    </source>
</evidence>
<feature type="compositionally biased region" description="Basic and acidic residues" evidence="1">
    <location>
        <begin position="1269"/>
        <end position="1279"/>
    </location>
</feature>
<proteinExistence type="predicted"/>
<dbReference type="PANTHER" id="PTHR31912:SF34">
    <property type="entry name" value="NOTOCHORD-RELATED PROTEIN"/>
    <property type="match status" value="1"/>
</dbReference>
<comment type="caution">
    <text evidence="2">The sequence shown here is derived from an EMBL/GenBank/DDBJ whole genome shotgun (WGS) entry which is preliminary data.</text>
</comment>
<dbReference type="EMBL" id="JARJCM010000238">
    <property type="protein sequence ID" value="KAJ7021232.1"/>
    <property type="molecule type" value="Genomic_DNA"/>
</dbReference>
<name>A0AAD6WQB6_9AGAR</name>
<protein>
    <submittedName>
        <fullName evidence="2">Uncharacterized protein</fullName>
    </submittedName>
</protein>
<keyword evidence="3" id="KW-1185">Reference proteome</keyword>
<gene>
    <name evidence="2" type="ORF">C8F04DRAFT_1273994</name>
</gene>
<sequence>MAPAVKKKTVPEGFVSVEMGAKLLCTLCTALSPIGKETRLALASLAAHLKSDGHHRAVEYQEEAAIRAAQVEKNRENDLARRREADMQFSSLRDIQIPTQQQFRRIQTTAETQLWEELEIDPHGVGFDLGTDKTTQQYNDLCGEMNSIWNAGVLAQNSKFSLGEGNEEVFQEDDEDDFLAEIMQNAAIDDPDHDGKDILDVGTEDPDERNAEWAPYPSKMLFLLDTLDNLPRLRISNSLMKVFLWILKESGAQAVPSFDYLRKVQKKNREKCGIPTTQYTTATGNVFYMNDPRTLIAKDWANPETRKLIHVYPEIPEDGVIREIWHAQKWRKTMDLDLLSPMYDAKHLPAHFYVNELARLNTGKLVIPIRWLKFRDTICADAFSVEFDDQGAAAVADDQTILISARDLVANYLDLEDEKSLPKWSEKTVKSGHPARMPNPKRAIANGDPMYTSFIDYFGDDVSGNRSKSWNKHWNAYMTHQNLPRQVLAQEFHVHFISTSPHASITEQFTAFKSIIEKTHKDPIRVRDVDTQETTCLALHVNAGPSDNPMQSEISGHIGAKGNFFCRKCKVGGSDKDKETNECFHSLFFPGESRSKDKILTELKNQVKLACSGVAQPIKNTQKDTGIKDAYTQHWINYLLDEFQRKKEDDPERTSDEIQEELVQWTLDNEDKLYSGFLTLDGFDPTKDTPVEILHTILLGVVKYIWHSSHTAWTADQKQTYSVRLQSTNTDGLTIHAIRAPYIMQYANSLIGRQFKTIAQVNIFHVHGLVTPEQFTTWQAVGEFAALLWVPEIHNPDEYIRDVEIAAGNVMDAFAVVDPTKILTKIKLHLLPHTPEDIVVFGPLVGVATEIYEVFNAVFRFCSILSNHLAPSRDIALQLADQEGLKHRLTGGWWPNSEGQWERAGPGVRGFLETRPVLQKLVGWTIETPAVAGSVKLVPLPKRKKGVPRPVRSAVTLSSTRASQALNSRAYDLSSQWFLCRAVIAASLDECKKDSWVFVKSPITGEIITGRIDTILEDGQGTAVVVLDVFQVLDTRHDVFGMPILARRQGEASFIIVPSLDIKFLYNAQHDCYTAECEATGEQPRMQERVKSNVMEKFIIHQPVERFVINTHAFHNAHLLRQVLRRELVAPVPLFLEREAKHYELAAKLREIKNGKRKHRQEKTEAKHKKAQETRAAKKAAKTKGNGKMADTAEGPIRAPVGTVNSSEDEPTDTEDEAPPRKRQKRRRVQPDDPDDSDSDYGVGREPGTPVAAPRASGRTRKLTAKARAAREKDSDISE</sequence>
<organism evidence="2 3">
    <name type="scientific">Mycena alexandri</name>
    <dbReference type="NCBI Taxonomy" id="1745969"/>
    <lineage>
        <taxon>Eukaryota</taxon>
        <taxon>Fungi</taxon>
        <taxon>Dikarya</taxon>
        <taxon>Basidiomycota</taxon>
        <taxon>Agaricomycotina</taxon>
        <taxon>Agaricomycetes</taxon>
        <taxon>Agaricomycetidae</taxon>
        <taxon>Agaricales</taxon>
        <taxon>Marasmiineae</taxon>
        <taxon>Mycenaceae</taxon>
        <taxon>Mycena</taxon>
    </lineage>
</organism>
<feature type="region of interest" description="Disordered" evidence="1">
    <location>
        <begin position="1151"/>
        <end position="1279"/>
    </location>
</feature>
<dbReference type="AlphaFoldDB" id="A0AAD6WQB6"/>
<feature type="compositionally biased region" description="Basic residues" evidence="1">
    <location>
        <begin position="1155"/>
        <end position="1170"/>
    </location>
</feature>
<dbReference type="Proteomes" id="UP001218188">
    <property type="component" value="Unassembled WGS sequence"/>
</dbReference>
<evidence type="ECO:0000313" key="2">
    <source>
        <dbReference type="EMBL" id="KAJ7021232.1"/>
    </source>
</evidence>
<reference evidence="2" key="1">
    <citation type="submission" date="2023-03" db="EMBL/GenBank/DDBJ databases">
        <title>Massive genome expansion in bonnet fungi (Mycena s.s.) driven by repeated elements and novel gene families across ecological guilds.</title>
        <authorList>
            <consortium name="Lawrence Berkeley National Laboratory"/>
            <person name="Harder C.B."/>
            <person name="Miyauchi S."/>
            <person name="Viragh M."/>
            <person name="Kuo A."/>
            <person name="Thoen E."/>
            <person name="Andreopoulos B."/>
            <person name="Lu D."/>
            <person name="Skrede I."/>
            <person name="Drula E."/>
            <person name="Henrissat B."/>
            <person name="Morin E."/>
            <person name="Kohler A."/>
            <person name="Barry K."/>
            <person name="LaButti K."/>
            <person name="Morin E."/>
            <person name="Salamov A."/>
            <person name="Lipzen A."/>
            <person name="Mereny Z."/>
            <person name="Hegedus B."/>
            <person name="Baldrian P."/>
            <person name="Stursova M."/>
            <person name="Weitz H."/>
            <person name="Taylor A."/>
            <person name="Grigoriev I.V."/>
            <person name="Nagy L.G."/>
            <person name="Martin F."/>
            <person name="Kauserud H."/>
        </authorList>
    </citation>
    <scope>NUCLEOTIDE SEQUENCE</scope>
    <source>
        <strain evidence="2">CBHHK200</strain>
    </source>
</reference>
<evidence type="ECO:0000256" key="1">
    <source>
        <dbReference type="SAM" id="MobiDB-lite"/>
    </source>
</evidence>
<accession>A0AAD6WQB6</accession>
<feature type="compositionally biased region" description="Acidic residues" evidence="1">
    <location>
        <begin position="1207"/>
        <end position="1217"/>
    </location>
</feature>
<dbReference type="PANTHER" id="PTHR31912">
    <property type="entry name" value="IP13529P"/>
    <property type="match status" value="1"/>
</dbReference>